<organism evidence="2 3">
    <name type="scientific">Aspergillus sydowii CBS 593.65</name>
    <dbReference type="NCBI Taxonomy" id="1036612"/>
    <lineage>
        <taxon>Eukaryota</taxon>
        <taxon>Fungi</taxon>
        <taxon>Dikarya</taxon>
        <taxon>Ascomycota</taxon>
        <taxon>Pezizomycotina</taxon>
        <taxon>Eurotiomycetes</taxon>
        <taxon>Eurotiomycetidae</taxon>
        <taxon>Eurotiales</taxon>
        <taxon>Aspergillaceae</taxon>
        <taxon>Aspergillus</taxon>
        <taxon>Aspergillus subgen. Nidulantes</taxon>
    </lineage>
</organism>
<dbReference type="PANTHER" id="PTHR42791:SF2">
    <property type="entry name" value="N-ACETYLTRANSFERASE DOMAIN-CONTAINING PROTEIN"/>
    <property type="match status" value="1"/>
</dbReference>
<evidence type="ECO:0000313" key="3">
    <source>
        <dbReference type="Proteomes" id="UP000184356"/>
    </source>
</evidence>
<dbReference type="STRING" id="1036612.A0A1L9T3Y3"/>
<proteinExistence type="predicted"/>
<protein>
    <submittedName>
        <fullName evidence="2">Uncharacterized protein</fullName>
    </submittedName>
</protein>
<dbReference type="EMBL" id="KV878595">
    <property type="protein sequence ID" value="OJJ54160.1"/>
    <property type="molecule type" value="Genomic_DNA"/>
</dbReference>
<evidence type="ECO:0000256" key="1">
    <source>
        <dbReference type="SAM" id="MobiDB-lite"/>
    </source>
</evidence>
<feature type="compositionally biased region" description="Pro residues" evidence="1">
    <location>
        <begin position="12"/>
        <end position="30"/>
    </location>
</feature>
<dbReference type="PANTHER" id="PTHR42791">
    <property type="entry name" value="GNAT FAMILY ACETYLTRANSFERASE"/>
    <property type="match status" value="1"/>
</dbReference>
<sequence>MFYGLSLSHPTRLPPPPPKPQPQQPCPPTIPPSFTIQPLLPRDYIEALALADTASATLNSLLFNRYPLSPGSQRKLTDARLKAIASMPQESMFMFKAVDTRTGRIVGVSRWTVSAEDKDVEHGRNSSVDDEVEEILARSIPETNKACARGFYSMAGNGRRDILGVRDEDGRVVKLVPRVELQTLFVHPEKGDGVGVASALLQWGVEEARRLRVVVYAEATEEGRPVYERAGFEAVRVVDFDAHVFGGVGTHRYTVSLD</sequence>
<dbReference type="Gene3D" id="3.40.630.30">
    <property type="match status" value="1"/>
</dbReference>
<dbReference type="OrthoDB" id="410198at2759"/>
<dbReference type="InterPro" id="IPR016181">
    <property type="entry name" value="Acyl_CoA_acyltransferase"/>
</dbReference>
<dbReference type="SUPFAM" id="SSF55729">
    <property type="entry name" value="Acyl-CoA N-acyltransferases (Nat)"/>
    <property type="match status" value="1"/>
</dbReference>
<dbReference type="InterPro" id="IPR052523">
    <property type="entry name" value="Trichothecene_AcTrans"/>
</dbReference>
<dbReference type="AlphaFoldDB" id="A0A1L9T3Y3"/>
<reference evidence="3" key="1">
    <citation type="journal article" date="2017" name="Genome Biol.">
        <title>Comparative genomics reveals high biological diversity and specific adaptations in the industrially and medically important fungal genus Aspergillus.</title>
        <authorList>
            <person name="de Vries R.P."/>
            <person name="Riley R."/>
            <person name="Wiebenga A."/>
            <person name="Aguilar-Osorio G."/>
            <person name="Amillis S."/>
            <person name="Uchima C.A."/>
            <person name="Anderluh G."/>
            <person name="Asadollahi M."/>
            <person name="Askin M."/>
            <person name="Barry K."/>
            <person name="Battaglia E."/>
            <person name="Bayram O."/>
            <person name="Benocci T."/>
            <person name="Braus-Stromeyer S.A."/>
            <person name="Caldana C."/>
            <person name="Canovas D."/>
            <person name="Cerqueira G.C."/>
            <person name="Chen F."/>
            <person name="Chen W."/>
            <person name="Choi C."/>
            <person name="Clum A."/>
            <person name="Dos Santos R.A."/>
            <person name="Damasio A.R."/>
            <person name="Diallinas G."/>
            <person name="Emri T."/>
            <person name="Fekete E."/>
            <person name="Flipphi M."/>
            <person name="Freyberg S."/>
            <person name="Gallo A."/>
            <person name="Gournas C."/>
            <person name="Habgood R."/>
            <person name="Hainaut M."/>
            <person name="Harispe M.L."/>
            <person name="Henrissat B."/>
            <person name="Hilden K.S."/>
            <person name="Hope R."/>
            <person name="Hossain A."/>
            <person name="Karabika E."/>
            <person name="Karaffa L."/>
            <person name="Karanyi Z."/>
            <person name="Krasevec N."/>
            <person name="Kuo A."/>
            <person name="Kusch H."/>
            <person name="LaButti K."/>
            <person name="Lagendijk E.L."/>
            <person name="Lapidus A."/>
            <person name="Levasseur A."/>
            <person name="Lindquist E."/>
            <person name="Lipzen A."/>
            <person name="Logrieco A.F."/>
            <person name="MacCabe A."/>
            <person name="Maekelae M.R."/>
            <person name="Malavazi I."/>
            <person name="Melin P."/>
            <person name="Meyer V."/>
            <person name="Mielnichuk N."/>
            <person name="Miskei M."/>
            <person name="Molnar A.P."/>
            <person name="Mule G."/>
            <person name="Ngan C.Y."/>
            <person name="Orejas M."/>
            <person name="Orosz E."/>
            <person name="Ouedraogo J.P."/>
            <person name="Overkamp K.M."/>
            <person name="Park H.-S."/>
            <person name="Perrone G."/>
            <person name="Piumi F."/>
            <person name="Punt P.J."/>
            <person name="Ram A.F."/>
            <person name="Ramon A."/>
            <person name="Rauscher S."/>
            <person name="Record E."/>
            <person name="Riano-Pachon D.M."/>
            <person name="Robert V."/>
            <person name="Roehrig J."/>
            <person name="Ruller R."/>
            <person name="Salamov A."/>
            <person name="Salih N.S."/>
            <person name="Samson R.A."/>
            <person name="Sandor E."/>
            <person name="Sanguinetti M."/>
            <person name="Schuetze T."/>
            <person name="Sepcic K."/>
            <person name="Shelest E."/>
            <person name="Sherlock G."/>
            <person name="Sophianopoulou V."/>
            <person name="Squina F.M."/>
            <person name="Sun H."/>
            <person name="Susca A."/>
            <person name="Todd R.B."/>
            <person name="Tsang A."/>
            <person name="Unkles S.E."/>
            <person name="van de Wiele N."/>
            <person name="van Rossen-Uffink D."/>
            <person name="Oliveira J.V."/>
            <person name="Vesth T.C."/>
            <person name="Visser J."/>
            <person name="Yu J.-H."/>
            <person name="Zhou M."/>
            <person name="Andersen M.R."/>
            <person name="Archer D.B."/>
            <person name="Baker S.E."/>
            <person name="Benoit I."/>
            <person name="Brakhage A.A."/>
            <person name="Braus G.H."/>
            <person name="Fischer R."/>
            <person name="Frisvad J.C."/>
            <person name="Goldman G.H."/>
            <person name="Houbraken J."/>
            <person name="Oakley B."/>
            <person name="Pocsi I."/>
            <person name="Scazzocchio C."/>
            <person name="Seiboth B."/>
            <person name="vanKuyk P.A."/>
            <person name="Wortman J."/>
            <person name="Dyer P.S."/>
            <person name="Grigoriev I.V."/>
        </authorList>
    </citation>
    <scope>NUCLEOTIDE SEQUENCE [LARGE SCALE GENOMIC DNA]</scope>
    <source>
        <strain evidence="3">CBS 593.65</strain>
    </source>
</reference>
<dbReference type="GeneID" id="63764087"/>
<evidence type="ECO:0000313" key="2">
    <source>
        <dbReference type="EMBL" id="OJJ54160.1"/>
    </source>
</evidence>
<name>A0A1L9T3Y3_9EURO</name>
<dbReference type="Proteomes" id="UP000184356">
    <property type="component" value="Unassembled WGS sequence"/>
</dbReference>
<accession>A0A1L9T3Y3</accession>
<feature type="region of interest" description="Disordered" evidence="1">
    <location>
        <begin position="1"/>
        <end position="30"/>
    </location>
</feature>
<dbReference type="RefSeq" id="XP_040697966.1">
    <property type="nucleotide sequence ID" value="XM_040848014.1"/>
</dbReference>
<gene>
    <name evidence="2" type="ORF">ASPSYDRAFT_50186</name>
</gene>
<dbReference type="VEuPathDB" id="FungiDB:ASPSYDRAFT_50186"/>
<keyword evidence="3" id="KW-1185">Reference proteome</keyword>